<evidence type="ECO:0000256" key="2">
    <source>
        <dbReference type="SAM" id="MobiDB-lite"/>
    </source>
</evidence>
<feature type="compositionally biased region" description="Polar residues" evidence="2">
    <location>
        <begin position="143"/>
        <end position="160"/>
    </location>
</feature>
<feature type="region of interest" description="Disordered" evidence="2">
    <location>
        <begin position="143"/>
        <end position="165"/>
    </location>
</feature>
<proteinExistence type="predicted"/>
<reference evidence="3 4" key="1">
    <citation type="journal article" date="2012" name="J. Bacteriol.">
        <title>Complete genome sequence of Riemerella anatipestifer reference strain.</title>
        <authorList>
            <person name="Wang X."/>
            <person name="Zhu D."/>
            <person name="Wang M."/>
            <person name="Cheng A."/>
            <person name="Jia R."/>
            <person name="Zhou Y."/>
            <person name="Chen Z."/>
            <person name="Luo Q."/>
            <person name="Liu F."/>
            <person name="Wang Y."/>
            <person name="Chen X.Y."/>
        </authorList>
    </citation>
    <scope>NUCLEOTIDE SEQUENCE [LARGE SCALE GENOMIC DNA]</scope>
    <source>
        <strain evidence="4">DSM 15868</strain>
    </source>
</reference>
<dbReference type="InterPro" id="IPR026444">
    <property type="entry name" value="Secre_tail"/>
</dbReference>
<evidence type="ECO:0000256" key="1">
    <source>
        <dbReference type="ARBA" id="ARBA00022729"/>
    </source>
</evidence>
<dbReference type="KEGG" id="ran:Riean_1078"/>
<dbReference type="Gene3D" id="2.60.40.10">
    <property type="entry name" value="Immunoglobulins"/>
    <property type="match status" value="1"/>
</dbReference>
<dbReference type="InterPro" id="IPR015943">
    <property type="entry name" value="WD40/YVTN_repeat-like_dom_sf"/>
</dbReference>
<dbReference type="PANTHER" id="PTHR43739:SF5">
    <property type="entry name" value="EXO-ALPHA-SIALIDASE"/>
    <property type="match status" value="1"/>
</dbReference>
<dbReference type="CDD" id="cd00146">
    <property type="entry name" value="PKD"/>
    <property type="match status" value="1"/>
</dbReference>
<dbReference type="InterPro" id="IPR052025">
    <property type="entry name" value="Xyloglucanase_GH74"/>
</dbReference>
<dbReference type="Proteomes" id="UP000010093">
    <property type="component" value="Chromosome"/>
</dbReference>
<sequence length="1039" mass="117295">MYKKVLLLTCFYASLLMGQQQELYDPYTPEYFSVGKDDPAWLKLIVDNPSGVNFFEMEKKFSEWLEKDPDARRKTPEKKPAVNFYRRWQKAYRPFVNGNGEIVLPTKKDYFDRLDKQNQRSNQLMAKNQRGLTLLGTNSTLANTNKWRNIGPNSTSRNTPNPDPDGNYYVESFDYHANVFRIDVFKKDANILYSGAETGAVFKTTDKGKNWTACAPSHNFGANITAIRIDPQDANTVWVGSTSGLFVSKDGGNTFSRIKEITTTVNSIRVSDDRKIVTVTTGEAHKFSNSSINRQKDGFYISKNGGTTFRRVMSGIFYDHELKPKNSKVVYLYGRKDTNWYSQLYISYDGGKNFDKGRDILSGARPGRLAVSDAPGGENYLYALVNVENKAYHYGQPHILQSKDSGLTWTDKTTITTDNPTTNERYNYKNTFCPSIDGRQGGQGYYDMMIGASGTNPEHVIFGICSAYRSLNGGEGGYYENAIGGYCFGNFKMHADMQDIAIAGDEVWIANDGGIKYSNNFFKKVNGKITGEDRIKGIYASDYYGFGQGWNEDVLVGGRWHNGDAVMMKSYGEGKAVYVGGVEQATGYVMVSNPKKVYFSDAGMFIMPDKIDGNVTSPPFISIFNKQPYETLRANGFFGTDPRYAQRILYHPKEGAWSPSRQIWETPDEGITFNMLYDAKDNISNVEFARSNPNVIYACGESFIYKSTDNGITWQQIDMPQLNGFFPNITIDPRDENKIWIVKSYTPGGVAYSENGGKTWVKPLENNPTMNKIAFRWLVLAGDETNGIYLGSDEGSYVYYKDDTMSDWINYSEGLPPAARLTRLVPFFKEGKLRAATSQGIWEIPLYRQTFKPIAQPLATNISEARLPNADMTVEFESYSIVNQDNVQWEWSFNPQPYSIDNPKARNPKVVFKYNGEYDVTLKVTTPQGTDSKTIKKMIVVNNGVLGTNETQEMSNPKKITVYPTLLNQGEELRVKLGEPREKAQFKIYNANGTLVKTVEIETNASKEITVPTHGLPKGVYLFQYSTYSYIQRGKFIIK</sequence>
<dbReference type="PATRIC" id="fig|693978.17.peg.1328"/>
<gene>
    <name evidence="3" type="ORF">RA0C_1344</name>
</gene>
<dbReference type="KEGG" id="rai:RA0C_1344"/>
<organism evidence="3 4">
    <name type="scientific">Riemerella anatipestifer (strain ATCC 11845 / DSM 15868 / JCM 9532 / NCTC 11014)</name>
    <dbReference type="NCBI Taxonomy" id="693978"/>
    <lineage>
        <taxon>Bacteria</taxon>
        <taxon>Pseudomonadati</taxon>
        <taxon>Bacteroidota</taxon>
        <taxon>Flavobacteriia</taxon>
        <taxon>Flavobacteriales</taxon>
        <taxon>Weeksellaceae</taxon>
        <taxon>Riemerella</taxon>
    </lineage>
</organism>
<evidence type="ECO:0000313" key="3">
    <source>
        <dbReference type="EMBL" id="AFD56241.1"/>
    </source>
</evidence>
<name>E4TA79_RIEAD</name>
<keyword evidence="1" id="KW-0732">Signal</keyword>
<dbReference type="CDD" id="cd15482">
    <property type="entry name" value="Sialidase_non-viral"/>
    <property type="match status" value="2"/>
</dbReference>
<dbReference type="GeneID" id="93718184"/>
<dbReference type="NCBIfam" id="TIGR04183">
    <property type="entry name" value="Por_Secre_tail"/>
    <property type="match status" value="1"/>
</dbReference>
<dbReference type="RefSeq" id="WP_013446975.1">
    <property type="nucleotide sequence ID" value="NC_014738.1"/>
</dbReference>
<dbReference type="HOGENOM" id="CLU_289820_0_0_10"/>
<dbReference type="SUPFAM" id="SSF110296">
    <property type="entry name" value="Oligoxyloglucan reducing end-specific cellobiohydrolase"/>
    <property type="match status" value="2"/>
</dbReference>
<dbReference type="InterPro" id="IPR013783">
    <property type="entry name" value="Ig-like_fold"/>
</dbReference>
<dbReference type="EMBL" id="CP003388">
    <property type="protein sequence ID" value="AFD56241.1"/>
    <property type="molecule type" value="Genomic_DNA"/>
</dbReference>
<dbReference type="Gene3D" id="2.130.10.10">
    <property type="entry name" value="YVTN repeat-like/Quinoprotein amine dehydrogenase"/>
    <property type="match status" value="3"/>
</dbReference>
<dbReference type="InterPro" id="IPR035986">
    <property type="entry name" value="PKD_dom_sf"/>
</dbReference>
<protein>
    <submittedName>
        <fullName evidence="3">Pkd domain containing protein</fullName>
    </submittedName>
</protein>
<dbReference type="GO" id="GO:0010411">
    <property type="term" value="P:xyloglucan metabolic process"/>
    <property type="evidence" value="ECO:0007669"/>
    <property type="project" value="TreeGrafter"/>
</dbReference>
<dbReference type="SUPFAM" id="SSF49299">
    <property type="entry name" value="PKD domain"/>
    <property type="match status" value="1"/>
</dbReference>
<dbReference type="PANTHER" id="PTHR43739">
    <property type="entry name" value="XYLOGLUCANASE (EUROFUNG)"/>
    <property type="match status" value="1"/>
</dbReference>
<accession>E4TA79</accession>
<dbReference type="AlphaFoldDB" id="E4TA79"/>
<evidence type="ECO:0000313" key="4">
    <source>
        <dbReference type="Proteomes" id="UP000010093"/>
    </source>
</evidence>